<comment type="caution">
    <text evidence="2">The sequence shown here is derived from an EMBL/GenBank/DDBJ whole genome shotgun (WGS) entry which is preliminary data.</text>
</comment>
<gene>
    <name evidence="2" type="ORF">BDFB_010939</name>
</gene>
<evidence type="ECO:0000313" key="2">
    <source>
        <dbReference type="EMBL" id="RZC31804.1"/>
    </source>
</evidence>
<dbReference type="SUPFAM" id="SSF47565">
    <property type="entry name" value="Insect pheromone/odorant-binding proteins"/>
    <property type="match status" value="1"/>
</dbReference>
<dbReference type="Proteomes" id="UP000292052">
    <property type="component" value="Unassembled WGS sequence"/>
</dbReference>
<dbReference type="AlphaFoldDB" id="A0A482VGC8"/>
<keyword evidence="1" id="KW-0732">Signal</keyword>
<dbReference type="InterPro" id="IPR036728">
    <property type="entry name" value="PBP_GOBP_sf"/>
</dbReference>
<feature type="signal peptide" evidence="1">
    <location>
        <begin position="1"/>
        <end position="17"/>
    </location>
</feature>
<organism evidence="2 3">
    <name type="scientific">Asbolus verrucosus</name>
    <name type="common">Desert ironclad beetle</name>
    <dbReference type="NCBI Taxonomy" id="1661398"/>
    <lineage>
        <taxon>Eukaryota</taxon>
        <taxon>Metazoa</taxon>
        <taxon>Ecdysozoa</taxon>
        <taxon>Arthropoda</taxon>
        <taxon>Hexapoda</taxon>
        <taxon>Insecta</taxon>
        <taxon>Pterygota</taxon>
        <taxon>Neoptera</taxon>
        <taxon>Endopterygota</taxon>
        <taxon>Coleoptera</taxon>
        <taxon>Polyphaga</taxon>
        <taxon>Cucujiformia</taxon>
        <taxon>Tenebrionidae</taxon>
        <taxon>Pimeliinae</taxon>
        <taxon>Asbolus</taxon>
    </lineage>
</organism>
<name>A0A482VGC8_ASBVE</name>
<sequence length="110" mass="12565">MRVLLTVIACFSITVYATKKDRMKIVEECNKVSGVDKEVVKKAMMGIYVEDPLLKKDMLCYFQQLKDKYKGNMNVISQASVKCTVEYDTPEDTAFNLIKCTRDVFVSSET</sequence>
<dbReference type="CDD" id="cd23992">
    <property type="entry name" value="PBP_GOBP"/>
    <property type="match status" value="1"/>
</dbReference>
<proteinExistence type="predicted"/>
<evidence type="ECO:0000256" key="1">
    <source>
        <dbReference type="SAM" id="SignalP"/>
    </source>
</evidence>
<dbReference type="GO" id="GO:0005549">
    <property type="term" value="F:odorant binding"/>
    <property type="evidence" value="ECO:0007669"/>
    <property type="project" value="InterPro"/>
</dbReference>
<feature type="chain" id="PRO_5019797991" evidence="1">
    <location>
        <begin position="18"/>
        <end position="110"/>
    </location>
</feature>
<dbReference type="OrthoDB" id="8194670at2759"/>
<accession>A0A482VGC8</accession>
<dbReference type="EMBL" id="QDEB01102358">
    <property type="protein sequence ID" value="RZC31804.1"/>
    <property type="molecule type" value="Genomic_DNA"/>
</dbReference>
<evidence type="ECO:0000313" key="3">
    <source>
        <dbReference type="Proteomes" id="UP000292052"/>
    </source>
</evidence>
<reference evidence="2 3" key="1">
    <citation type="submission" date="2017-03" db="EMBL/GenBank/DDBJ databases">
        <title>Genome of the blue death feigning beetle - Asbolus verrucosus.</title>
        <authorList>
            <person name="Rider S.D."/>
        </authorList>
    </citation>
    <scope>NUCLEOTIDE SEQUENCE [LARGE SCALE GENOMIC DNA]</scope>
    <source>
        <strain evidence="2">Butters</strain>
        <tissue evidence="2">Head and leg muscle</tissue>
    </source>
</reference>
<protein>
    <submittedName>
        <fullName evidence="2">PBP GOBP domain containing protein</fullName>
    </submittedName>
</protein>
<keyword evidence="3" id="KW-1185">Reference proteome</keyword>